<dbReference type="Pfam" id="PF03134">
    <property type="entry name" value="TB2_DP1_HVA22"/>
    <property type="match status" value="1"/>
</dbReference>
<feature type="transmembrane region" description="Helical" evidence="2">
    <location>
        <begin position="50"/>
        <end position="66"/>
    </location>
</feature>
<evidence type="ECO:0000313" key="4">
    <source>
        <dbReference type="Proteomes" id="UP000193986"/>
    </source>
</evidence>
<dbReference type="AlphaFoldDB" id="A0A1Y2BLZ7"/>
<feature type="compositionally biased region" description="Polar residues" evidence="1">
    <location>
        <begin position="206"/>
        <end position="222"/>
    </location>
</feature>
<feature type="transmembrane region" description="Helical" evidence="2">
    <location>
        <begin position="104"/>
        <end position="124"/>
    </location>
</feature>
<evidence type="ECO:0000313" key="3">
    <source>
        <dbReference type="EMBL" id="ORY35786.1"/>
    </source>
</evidence>
<dbReference type="Proteomes" id="UP000193986">
    <property type="component" value="Unassembled WGS sequence"/>
</dbReference>
<gene>
    <name evidence="3" type="ORF">BCR39DRAFT_502991</name>
</gene>
<name>A0A1Y2BLZ7_9TREE</name>
<keyword evidence="4" id="KW-1185">Reference proteome</keyword>
<accession>A0A1Y2BLZ7</accession>
<feature type="region of interest" description="Disordered" evidence="1">
    <location>
        <begin position="352"/>
        <end position="378"/>
    </location>
</feature>
<dbReference type="InParanoid" id="A0A1Y2BLZ7"/>
<keyword evidence="2" id="KW-1133">Transmembrane helix</keyword>
<feature type="region of interest" description="Disordered" evidence="1">
    <location>
        <begin position="206"/>
        <end position="235"/>
    </location>
</feature>
<keyword evidence="2" id="KW-0472">Membrane</keyword>
<organism evidence="3 4">
    <name type="scientific">Naematelia encephala</name>
    <dbReference type="NCBI Taxonomy" id="71784"/>
    <lineage>
        <taxon>Eukaryota</taxon>
        <taxon>Fungi</taxon>
        <taxon>Dikarya</taxon>
        <taxon>Basidiomycota</taxon>
        <taxon>Agaricomycotina</taxon>
        <taxon>Tremellomycetes</taxon>
        <taxon>Tremellales</taxon>
        <taxon>Naemateliaceae</taxon>
        <taxon>Naematelia</taxon>
    </lineage>
</organism>
<dbReference type="EMBL" id="MCFC01000001">
    <property type="protein sequence ID" value="ORY35786.1"/>
    <property type="molecule type" value="Genomic_DNA"/>
</dbReference>
<evidence type="ECO:0000256" key="1">
    <source>
        <dbReference type="SAM" id="MobiDB-lite"/>
    </source>
</evidence>
<dbReference type="InterPro" id="IPR004345">
    <property type="entry name" value="TB2_DP1_HVA22"/>
</dbReference>
<feature type="transmembrane region" description="Helical" evidence="2">
    <location>
        <begin position="131"/>
        <end position="149"/>
    </location>
</feature>
<keyword evidence="2" id="KW-0812">Transmembrane</keyword>
<protein>
    <submittedName>
        <fullName evidence="3">Uncharacterized protein</fullName>
    </submittedName>
</protein>
<evidence type="ECO:0000256" key="2">
    <source>
        <dbReference type="SAM" id="Phobius"/>
    </source>
</evidence>
<sequence>MSMSTEHYVPISTRLFATATCLSTLLSSNGLSNSRPITYLSNKVDRPPEVLSNAILIFTLVTLLVNPEGLASIIADLITYSIGLTSTLSYLRASDRAQKAKNELSKILDFWVVLGGCIVIEGILGRDLIDYLIPLWWVGKVAILGWIMLGSTVPVMLGPTAPTVLDSTIRIQQSLVRSAVAVSTDVGTSIIKTPLSGTFRNNKPSTLNLRSIPRRNSSSTPSEHVPSPEIIRFRNTPDGPEVLSEVEHHNDGYDANSNAVTASSPVFLRHTTGMDGDTVPLAVTDKMSPGESPVFGLTSNNDGIMSDTEDGLLIYSETSGLAQLTESVPVSGGVGEDGMTKISLDQLLEMEMENEGEGEGAEEERKVPKVSQAQAVIG</sequence>
<feature type="compositionally biased region" description="Acidic residues" evidence="1">
    <location>
        <begin position="352"/>
        <end position="362"/>
    </location>
</feature>
<reference evidence="3 4" key="1">
    <citation type="submission" date="2016-07" db="EMBL/GenBank/DDBJ databases">
        <title>Pervasive Adenine N6-methylation of Active Genes in Fungi.</title>
        <authorList>
            <consortium name="DOE Joint Genome Institute"/>
            <person name="Mondo S.J."/>
            <person name="Dannebaum R.O."/>
            <person name="Kuo R.C."/>
            <person name="Labutti K."/>
            <person name="Haridas S."/>
            <person name="Kuo A."/>
            <person name="Salamov A."/>
            <person name="Ahrendt S.R."/>
            <person name="Lipzen A."/>
            <person name="Sullivan W."/>
            <person name="Andreopoulos W.B."/>
            <person name="Clum A."/>
            <person name="Lindquist E."/>
            <person name="Daum C."/>
            <person name="Ramamoorthy G.K."/>
            <person name="Gryganskyi A."/>
            <person name="Culley D."/>
            <person name="Magnuson J.K."/>
            <person name="James T.Y."/>
            <person name="O'Malley M.A."/>
            <person name="Stajich J.E."/>
            <person name="Spatafora J.W."/>
            <person name="Visel A."/>
            <person name="Grigoriev I.V."/>
        </authorList>
    </citation>
    <scope>NUCLEOTIDE SEQUENCE [LARGE SCALE GENOMIC DNA]</scope>
    <source>
        <strain evidence="3 4">68-887.2</strain>
    </source>
</reference>
<comment type="caution">
    <text evidence="3">The sequence shown here is derived from an EMBL/GenBank/DDBJ whole genome shotgun (WGS) entry which is preliminary data.</text>
</comment>
<proteinExistence type="predicted"/>